<dbReference type="SMART" id="SM00382">
    <property type="entry name" value="AAA"/>
    <property type="match status" value="1"/>
</dbReference>
<dbReference type="PANTHER" id="PTHR43335:SF8">
    <property type="entry name" value="ABC TRANSPORTER, ATP-BINDING PROTEIN"/>
    <property type="match status" value="1"/>
</dbReference>
<dbReference type="SUPFAM" id="SSF52540">
    <property type="entry name" value="P-loop containing nucleoside triphosphate hydrolases"/>
    <property type="match status" value="1"/>
</dbReference>
<evidence type="ECO:0000256" key="4">
    <source>
        <dbReference type="ARBA" id="ARBA00022840"/>
    </source>
</evidence>
<dbReference type="InterPro" id="IPR027417">
    <property type="entry name" value="P-loop_NTPase"/>
</dbReference>
<keyword evidence="2" id="KW-0813">Transport</keyword>
<keyword evidence="3" id="KW-0547">Nucleotide-binding</keyword>
<gene>
    <name evidence="6" type="ORF">GI584_01840</name>
</gene>
<feature type="domain" description="ABC transporter" evidence="5">
    <location>
        <begin position="7"/>
        <end position="233"/>
    </location>
</feature>
<dbReference type="InterPro" id="IPR003439">
    <property type="entry name" value="ABC_transporter-like_ATP-bd"/>
</dbReference>
<dbReference type="EMBL" id="CP045915">
    <property type="protein sequence ID" value="QGH32869.1"/>
    <property type="molecule type" value="Genomic_DNA"/>
</dbReference>
<evidence type="ECO:0000256" key="3">
    <source>
        <dbReference type="ARBA" id="ARBA00022741"/>
    </source>
</evidence>
<dbReference type="Pfam" id="PF00005">
    <property type="entry name" value="ABC_tran"/>
    <property type="match status" value="1"/>
</dbReference>
<sequence>MNNQPVVKVENLTKTFNKQEVIKPCNMSVNKNSIYGFLGPNGAGKTTIFKMLIGLLSPTTGRIEVLGMNGNKQREMLRNIGSMIETPVFYEHLPAETNLDIHLSYMGVKDGDISSALEEVGLNHVGNQPVSQFSFGMRQRLGIARAIVHKPKLLVLDEPINGLDPMGIRDMRNLFPSLVNRYDMTILLSSHILNEMEHVADTIGIITNGTIVEEVNLKLIQREHPEGLENYFFNALQKGANT</sequence>
<dbReference type="PANTHER" id="PTHR43335">
    <property type="entry name" value="ABC TRANSPORTER, ATP-BINDING PROTEIN"/>
    <property type="match status" value="1"/>
</dbReference>
<evidence type="ECO:0000259" key="5">
    <source>
        <dbReference type="PROSITE" id="PS50893"/>
    </source>
</evidence>
<dbReference type="RefSeq" id="WP_153790042.1">
    <property type="nucleotide sequence ID" value="NZ_CP045915.1"/>
</dbReference>
<evidence type="ECO:0000313" key="6">
    <source>
        <dbReference type="EMBL" id="QGH32869.1"/>
    </source>
</evidence>
<dbReference type="Proteomes" id="UP000339690">
    <property type="component" value="Chromosome"/>
</dbReference>
<dbReference type="InterPro" id="IPR003593">
    <property type="entry name" value="AAA+_ATPase"/>
</dbReference>
<keyword evidence="7" id="KW-1185">Reference proteome</keyword>
<dbReference type="KEGG" id="grc:GI584_01840"/>
<reference evidence="6 7" key="1">
    <citation type="submission" date="2019-11" db="EMBL/GenBank/DDBJ databases">
        <title>Gracilibacillus salitolerans sp. nov., a moderate halophile isolated from a saline soil in northwest China.</title>
        <authorList>
            <person name="Gan L."/>
        </authorList>
    </citation>
    <scope>NUCLEOTIDE SEQUENCE [LARGE SCALE GENOMIC DNA]</scope>
    <source>
        <strain evidence="6 7">SCU50</strain>
    </source>
</reference>
<dbReference type="InterPro" id="IPR017871">
    <property type="entry name" value="ABC_transporter-like_CS"/>
</dbReference>
<accession>A0A5Q2TDQ7</accession>
<evidence type="ECO:0000256" key="2">
    <source>
        <dbReference type="ARBA" id="ARBA00022448"/>
    </source>
</evidence>
<dbReference type="AlphaFoldDB" id="A0A5Q2TDQ7"/>
<comment type="similarity">
    <text evidence="1">Belongs to the ABC transporter superfamily.</text>
</comment>
<evidence type="ECO:0000256" key="1">
    <source>
        <dbReference type="ARBA" id="ARBA00005417"/>
    </source>
</evidence>
<dbReference type="PROSITE" id="PS00211">
    <property type="entry name" value="ABC_TRANSPORTER_1"/>
    <property type="match status" value="1"/>
</dbReference>
<evidence type="ECO:0000313" key="7">
    <source>
        <dbReference type="Proteomes" id="UP000339690"/>
    </source>
</evidence>
<organism evidence="6 7">
    <name type="scientific">Gracilibacillus salitolerans</name>
    <dbReference type="NCBI Taxonomy" id="2663022"/>
    <lineage>
        <taxon>Bacteria</taxon>
        <taxon>Bacillati</taxon>
        <taxon>Bacillota</taxon>
        <taxon>Bacilli</taxon>
        <taxon>Bacillales</taxon>
        <taxon>Bacillaceae</taxon>
        <taxon>Gracilibacillus</taxon>
    </lineage>
</organism>
<dbReference type="GO" id="GO:0016887">
    <property type="term" value="F:ATP hydrolysis activity"/>
    <property type="evidence" value="ECO:0007669"/>
    <property type="project" value="InterPro"/>
</dbReference>
<dbReference type="GO" id="GO:0005524">
    <property type="term" value="F:ATP binding"/>
    <property type="evidence" value="ECO:0007669"/>
    <property type="project" value="UniProtKB-KW"/>
</dbReference>
<protein>
    <submittedName>
        <fullName evidence="6">ATP-binding cassette domain-containing protein</fullName>
    </submittedName>
</protein>
<proteinExistence type="inferred from homology"/>
<keyword evidence="4 6" id="KW-0067">ATP-binding</keyword>
<dbReference type="Gene3D" id="3.40.50.300">
    <property type="entry name" value="P-loop containing nucleotide triphosphate hydrolases"/>
    <property type="match status" value="1"/>
</dbReference>
<name>A0A5Q2TDQ7_9BACI</name>
<dbReference type="PROSITE" id="PS50893">
    <property type="entry name" value="ABC_TRANSPORTER_2"/>
    <property type="match status" value="1"/>
</dbReference>